<dbReference type="InterPro" id="IPR019587">
    <property type="entry name" value="Polyketide_cyclase/dehydratase"/>
</dbReference>
<comment type="caution">
    <text evidence="1">The sequence shown here is derived from an EMBL/GenBank/DDBJ whole genome shotgun (WGS) entry which is preliminary data.</text>
</comment>
<gene>
    <name evidence="1" type="ORF">FGL95_28270</name>
</gene>
<dbReference type="AlphaFoldDB" id="A0A848KTR3"/>
<evidence type="ECO:0000313" key="2">
    <source>
        <dbReference type="Proteomes" id="UP000535543"/>
    </source>
</evidence>
<dbReference type="EMBL" id="VCQU01000013">
    <property type="protein sequence ID" value="NMN98937.1"/>
    <property type="molecule type" value="Genomic_DNA"/>
</dbReference>
<dbReference type="Pfam" id="PF10604">
    <property type="entry name" value="Polyketide_cyc2"/>
    <property type="match status" value="1"/>
</dbReference>
<reference evidence="1 2" key="2">
    <citation type="submission" date="2020-06" db="EMBL/GenBank/DDBJ databases">
        <title>Antribacter stalactiti gen. nov., sp. nov., a new member of the family Nacardiaceae isolated from a cave.</title>
        <authorList>
            <person name="Kim I.S."/>
        </authorList>
    </citation>
    <scope>NUCLEOTIDE SEQUENCE [LARGE SCALE GENOMIC DNA]</scope>
    <source>
        <strain evidence="1 2">YC2-7</strain>
    </source>
</reference>
<name>A0A848KTR3_9NOCA</name>
<dbReference type="Proteomes" id="UP000535543">
    <property type="component" value="Unassembled WGS sequence"/>
</dbReference>
<protein>
    <submittedName>
        <fullName evidence="1">SRPBCC family protein</fullName>
    </submittedName>
</protein>
<reference evidence="1 2" key="1">
    <citation type="submission" date="2019-05" db="EMBL/GenBank/DDBJ databases">
        <authorList>
            <person name="Lee S.D."/>
        </authorList>
    </citation>
    <scope>NUCLEOTIDE SEQUENCE [LARGE SCALE GENOMIC DNA]</scope>
    <source>
        <strain evidence="1 2">YC2-7</strain>
    </source>
</reference>
<accession>A0A848KTR3</accession>
<dbReference type="RefSeq" id="WP_169593725.1">
    <property type="nucleotide sequence ID" value="NZ_VCQU01000013.1"/>
</dbReference>
<organism evidence="1 2">
    <name type="scientific">Antrihabitans stalactiti</name>
    <dbReference type="NCBI Taxonomy" id="2584121"/>
    <lineage>
        <taxon>Bacteria</taxon>
        <taxon>Bacillati</taxon>
        <taxon>Actinomycetota</taxon>
        <taxon>Actinomycetes</taxon>
        <taxon>Mycobacteriales</taxon>
        <taxon>Nocardiaceae</taxon>
        <taxon>Antrihabitans</taxon>
    </lineage>
</organism>
<dbReference type="Gene3D" id="3.30.530.20">
    <property type="match status" value="1"/>
</dbReference>
<sequence>MSGSEITLSQPVNAPVGDVWAVLTDIEGTADVLSGLTRVERVAGSGFEVGTRWRETRKLMGKEDTMEMWVAEVDPLTRTVIKSNARGVDYTTVFELTPDNAGTKLAMTFGAVSGPSGAIEKVVATVTARIGAAITKKMMSQDLRDIAAAAEARA</sequence>
<proteinExistence type="predicted"/>
<keyword evidence="2" id="KW-1185">Reference proteome</keyword>
<dbReference type="InterPro" id="IPR023393">
    <property type="entry name" value="START-like_dom_sf"/>
</dbReference>
<dbReference type="SUPFAM" id="SSF55961">
    <property type="entry name" value="Bet v1-like"/>
    <property type="match status" value="1"/>
</dbReference>
<evidence type="ECO:0000313" key="1">
    <source>
        <dbReference type="EMBL" id="NMN98937.1"/>
    </source>
</evidence>